<gene>
    <name evidence="1" type="ORF">PAPOLLO_LOCUS17713</name>
</gene>
<keyword evidence="2" id="KW-1185">Reference proteome</keyword>
<proteinExistence type="predicted"/>
<evidence type="ECO:0000313" key="1">
    <source>
        <dbReference type="EMBL" id="CAG5022196.1"/>
    </source>
</evidence>
<dbReference type="EMBL" id="CAJQZP010001146">
    <property type="protein sequence ID" value="CAG5022196.1"/>
    <property type="molecule type" value="Genomic_DNA"/>
</dbReference>
<evidence type="ECO:0000313" key="2">
    <source>
        <dbReference type="Proteomes" id="UP000691718"/>
    </source>
</evidence>
<dbReference type="Proteomes" id="UP000691718">
    <property type="component" value="Unassembled WGS sequence"/>
</dbReference>
<sequence length="118" mass="13269">MVIDGFSSIKRRCILPQLAKPPTSPPFALKYDRNAFVFILMVHRMRRTPPAVGVDCWACEDPADTKQAGGDDGCEGYWVIVQHLALGWVFASSASYIRALVTSRQRPFARCSVFHHPY</sequence>
<dbReference type="AlphaFoldDB" id="A0A8S3XM02"/>
<accession>A0A8S3XM02</accession>
<reference evidence="1" key="1">
    <citation type="submission" date="2021-04" db="EMBL/GenBank/DDBJ databases">
        <authorList>
            <person name="Tunstrom K."/>
        </authorList>
    </citation>
    <scope>NUCLEOTIDE SEQUENCE</scope>
</reference>
<comment type="caution">
    <text evidence="1">The sequence shown here is derived from an EMBL/GenBank/DDBJ whole genome shotgun (WGS) entry which is preliminary data.</text>
</comment>
<name>A0A8S3XM02_PARAO</name>
<organism evidence="1 2">
    <name type="scientific">Parnassius apollo</name>
    <name type="common">Apollo butterfly</name>
    <name type="synonym">Papilio apollo</name>
    <dbReference type="NCBI Taxonomy" id="110799"/>
    <lineage>
        <taxon>Eukaryota</taxon>
        <taxon>Metazoa</taxon>
        <taxon>Ecdysozoa</taxon>
        <taxon>Arthropoda</taxon>
        <taxon>Hexapoda</taxon>
        <taxon>Insecta</taxon>
        <taxon>Pterygota</taxon>
        <taxon>Neoptera</taxon>
        <taxon>Endopterygota</taxon>
        <taxon>Lepidoptera</taxon>
        <taxon>Glossata</taxon>
        <taxon>Ditrysia</taxon>
        <taxon>Papilionoidea</taxon>
        <taxon>Papilionidae</taxon>
        <taxon>Parnassiinae</taxon>
        <taxon>Parnassini</taxon>
        <taxon>Parnassius</taxon>
        <taxon>Parnassius</taxon>
    </lineage>
</organism>
<protein>
    <submittedName>
        <fullName evidence="1">(apollo) hypothetical protein</fullName>
    </submittedName>
</protein>